<dbReference type="PANTHER" id="PTHR24261:SF7">
    <property type="entry name" value="KRINGLE DOMAIN-CONTAINING PROTEIN"/>
    <property type="match status" value="1"/>
</dbReference>
<evidence type="ECO:0000256" key="2">
    <source>
        <dbReference type="ARBA" id="ARBA00023157"/>
    </source>
</evidence>
<organism evidence="5">
    <name type="scientific">Darwinula stevensoni</name>
    <dbReference type="NCBI Taxonomy" id="69355"/>
    <lineage>
        <taxon>Eukaryota</taxon>
        <taxon>Metazoa</taxon>
        <taxon>Ecdysozoa</taxon>
        <taxon>Arthropoda</taxon>
        <taxon>Crustacea</taxon>
        <taxon>Oligostraca</taxon>
        <taxon>Ostracoda</taxon>
        <taxon>Podocopa</taxon>
        <taxon>Podocopida</taxon>
        <taxon>Darwinulocopina</taxon>
        <taxon>Darwinuloidea</taxon>
        <taxon>Darwinulidae</taxon>
        <taxon>Darwinula</taxon>
    </lineage>
</organism>
<feature type="domain" description="Kringle" evidence="4">
    <location>
        <begin position="154"/>
        <end position="234"/>
    </location>
</feature>
<dbReference type="PRINTS" id="PR00018">
    <property type="entry name" value="KRINGLE"/>
</dbReference>
<dbReference type="InterPro" id="IPR038178">
    <property type="entry name" value="Kringle_sf"/>
</dbReference>
<dbReference type="InterPro" id="IPR018056">
    <property type="entry name" value="Kringle_CS"/>
</dbReference>
<dbReference type="EMBL" id="CAJPEV010001187">
    <property type="protein sequence ID" value="CAG0891250.1"/>
    <property type="molecule type" value="Genomic_DNA"/>
</dbReference>
<dbReference type="PROSITE" id="PS50070">
    <property type="entry name" value="KRINGLE_2"/>
    <property type="match status" value="6"/>
</dbReference>
<comment type="caution">
    <text evidence="3">Lacks conserved residue(s) required for the propagation of feature annotation.</text>
</comment>
<dbReference type="OrthoDB" id="1915767at2759"/>
<feature type="domain" description="Kringle" evidence="4">
    <location>
        <begin position="365"/>
        <end position="442"/>
    </location>
</feature>
<keyword evidence="1 3" id="KW-0420">Kringle</keyword>
<dbReference type="InterPro" id="IPR050759">
    <property type="entry name" value="Serine_protease_kringle"/>
</dbReference>
<evidence type="ECO:0000313" key="5">
    <source>
        <dbReference type="EMBL" id="CAD7246618.1"/>
    </source>
</evidence>
<evidence type="ECO:0000313" key="6">
    <source>
        <dbReference type="Proteomes" id="UP000677054"/>
    </source>
</evidence>
<gene>
    <name evidence="5" type="ORF">DSTB1V02_LOCUS6466</name>
</gene>
<dbReference type="PROSITE" id="PS00021">
    <property type="entry name" value="KRINGLE_1"/>
    <property type="match status" value="4"/>
</dbReference>
<accession>A0A7R9A7C9</accession>
<dbReference type="InterPro" id="IPR013806">
    <property type="entry name" value="Kringle-like"/>
</dbReference>
<dbReference type="Gene3D" id="2.40.20.10">
    <property type="entry name" value="Plasminogen Kringle 4"/>
    <property type="match status" value="6"/>
</dbReference>
<dbReference type="SUPFAM" id="SSF57440">
    <property type="entry name" value="Kringle-like"/>
    <property type="match status" value="6"/>
</dbReference>
<feature type="domain" description="Kringle" evidence="4">
    <location>
        <begin position="462"/>
        <end position="551"/>
    </location>
</feature>
<dbReference type="Pfam" id="PF00051">
    <property type="entry name" value="Kringle"/>
    <property type="match status" value="4"/>
</dbReference>
<protein>
    <recommendedName>
        <fullName evidence="4">Kringle domain-containing protein</fullName>
    </recommendedName>
</protein>
<evidence type="ECO:0000256" key="1">
    <source>
        <dbReference type="ARBA" id="ARBA00022572"/>
    </source>
</evidence>
<dbReference type="AlphaFoldDB" id="A0A7R9A7C9"/>
<feature type="domain" description="Kringle" evidence="4">
    <location>
        <begin position="260"/>
        <end position="352"/>
    </location>
</feature>
<proteinExistence type="predicted"/>
<name>A0A7R9A7C9_9CRUS</name>
<feature type="disulfide bond" evidence="3">
    <location>
        <begin position="113"/>
        <end position="136"/>
    </location>
</feature>
<feature type="domain" description="Kringle" evidence="4">
    <location>
        <begin position="1"/>
        <end position="47"/>
    </location>
</feature>
<sequence length="559" mass="64866">MRYGEHFLNEDVEVSENYCRNPALRERPWCFVSDPNVIWEFCDIPLCKDIMYPDCKKTEKGKEYIGKIEKTKTGKDCLRWDQRPYRTPKDFSPVMRYGEHFLNEDVEVSENYCRNPALRERPWCFVSDPNVIWEFCDIPLCKDIIPLECKLTQKGGEYVGKKSSTIAGTKCLPWLSAPMETQYRAWSERLPAFSDDVDKNHNYCRNPGGRPGGPWCYDGEYQKAGWNYCDVPFCQLQGKVADENQETTLTFPYCRLTEMGKEYMGMVRTSETGKPCMKWNDFSDMTTFPDIMMKILPLTVDSKEMKKYRNFFTEDPKSHINFCRNPGWGQRPWCFVSKYPAVKWEYCDIPFCKDRAPLECMLTTKGWDYMGKKNVSSRGLPCEPWLKYLADNSKGENDIHLFPDPVDSRHNFCRSLYDVWNTHCFVLQDGRLRMDFCSVPYCYEILESISTTPPECKLTEWGWDYAGRKNQTIGGLPCLPWSAAGGYQPEFSEVENDFPEYAGAEDHNYCRSNNSEISGIHIQGPYCHVPVESELKLFGSINVDICGVPFCPLKSQPTD</sequence>
<dbReference type="EMBL" id="LR900704">
    <property type="protein sequence ID" value="CAD7246618.1"/>
    <property type="molecule type" value="Genomic_DNA"/>
</dbReference>
<dbReference type="Proteomes" id="UP000677054">
    <property type="component" value="Unassembled WGS sequence"/>
</dbReference>
<feature type="disulfide bond" evidence="3">
    <location>
        <begin position="19"/>
        <end position="42"/>
    </location>
</feature>
<evidence type="ECO:0000259" key="4">
    <source>
        <dbReference type="PROSITE" id="PS50070"/>
    </source>
</evidence>
<evidence type="ECO:0000256" key="3">
    <source>
        <dbReference type="PROSITE-ProRule" id="PRU00121"/>
    </source>
</evidence>
<dbReference type="SMART" id="SM00130">
    <property type="entry name" value="KR"/>
    <property type="match status" value="5"/>
</dbReference>
<reference evidence="5" key="1">
    <citation type="submission" date="2020-11" db="EMBL/GenBank/DDBJ databases">
        <authorList>
            <person name="Tran Van P."/>
        </authorList>
    </citation>
    <scope>NUCLEOTIDE SEQUENCE</scope>
</reference>
<feature type="domain" description="Kringle" evidence="4">
    <location>
        <begin position="60"/>
        <end position="141"/>
    </location>
</feature>
<dbReference type="InterPro" id="IPR000001">
    <property type="entry name" value="Kringle"/>
</dbReference>
<keyword evidence="6" id="KW-1185">Reference proteome</keyword>
<dbReference type="PANTHER" id="PTHR24261">
    <property type="entry name" value="PLASMINOGEN-RELATED"/>
    <property type="match status" value="1"/>
</dbReference>
<keyword evidence="2 3" id="KW-1015">Disulfide bond</keyword>